<dbReference type="Pfam" id="PF04480">
    <property type="entry name" value="DUF559"/>
    <property type="match status" value="1"/>
</dbReference>
<evidence type="ECO:0000259" key="2">
    <source>
        <dbReference type="Pfam" id="PF14311"/>
    </source>
</evidence>
<dbReference type="RefSeq" id="WP_090470605.1">
    <property type="nucleotide sequence ID" value="NZ_FOWF01000006.1"/>
</dbReference>
<keyword evidence="4" id="KW-1185">Reference proteome</keyword>
<dbReference type="SUPFAM" id="SSF52980">
    <property type="entry name" value="Restriction endonuclease-like"/>
    <property type="match status" value="1"/>
</dbReference>
<dbReference type="PANTHER" id="PTHR37317:SF1">
    <property type="entry name" value="ZINC-RIBBON DOMAIN-CONTAINING PROTEIN-RELATED"/>
    <property type="match status" value="1"/>
</dbReference>
<evidence type="ECO:0000313" key="3">
    <source>
        <dbReference type="EMBL" id="SFU45015.1"/>
    </source>
</evidence>
<dbReference type="AlphaFoldDB" id="A0A1I7G980"/>
<keyword evidence="3" id="KW-0378">Hydrolase</keyword>
<feature type="domain" description="Treble clef zinc finger" evidence="2">
    <location>
        <begin position="431"/>
        <end position="485"/>
    </location>
</feature>
<reference evidence="3 4" key="1">
    <citation type="submission" date="2016-10" db="EMBL/GenBank/DDBJ databases">
        <authorList>
            <person name="de Groot N.N."/>
        </authorList>
    </citation>
    <scope>NUCLEOTIDE SEQUENCE [LARGE SCALE GENOMIC DNA]</scope>
    <source>
        <strain evidence="3 4">KHGC13</strain>
    </source>
</reference>
<feature type="domain" description="Treble clef zinc finger" evidence="2">
    <location>
        <begin position="570"/>
        <end position="625"/>
    </location>
</feature>
<dbReference type="InterPro" id="IPR011335">
    <property type="entry name" value="Restrct_endonuc-II-like"/>
</dbReference>
<evidence type="ECO:0000313" key="4">
    <source>
        <dbReference type="Proteomes" id="UP000198817"/>
    </source>
</evidence>
<name>A0A1I7G980_9FIRM</name>
<dbReference type="Pfam" id="PF14311">
    <property type="entry name" value="DUF4379"/>
    <property type="match status" value="7"/>
</dbReference>
<feature type="domain" description="Treble clef zinc finger" evidence="2">
    <location>
        <begin position="501"/>
        <end position="553"/>
    </location>
</feature>
<proteinExistence type="predicted"/>
<feature type="domain" description="Treble clef zinc finger" evidence="2">
    <location>
        <begin position="155"/>
        <end position="208"/>
    </location>
</feature>
<organism evidence="3 4">
    <name type="scientific">Eubacterium pyruvativorans</name>
    <dbReference type="NCBI Taxonomy" id="155865"/>
    <lineage>
        <taxon>Bacteria</taxon>
        <taxon>Bacillati</taxon>
        <taxon>Bacillota</taxon>
        <taxon>Clostridia</taxon>
        <taxon>Eubacteriales</taxon>
        <taxon>Eubacteriaceae</taxon>
        <taxon>Eubacterium</taxon>
    </lineage>
</organism>
<keyword evidence="3" id="KW-0255">Endonuclease</keyword>
<keyword evidence="3" id="KW-0540">Nuclease</keyword>
<dbReference type="Proteomes" id="UP000198817">
    <property type="component" value="Unassembled WGS sequence"/>
</dbReference>
<feature type="domain" description="Treble clef zinc finger" evidence="2">
    <location>
        <begin position="84"/>
        <end position="139"/>
    </location>
</feature>
<dbReference type="InterPro" id="IPR025487">
    <property type="entry name" value="DUF4379"/>
</dbReference>
<accession>A0A1I7G980</accession>
<dbReference type="InterPro" id="IPR007569">
    <property type="entry name" value="DUF559"/>
</dbReference>
<dbReference type="Gene3D" id="3.40.960.10">
    <property type="entry name" value="VSR Endonuclease"/>
    <property type="match status" value="1"/>
</dbReference>
<evidence type="ECO:0000259" key="1">
    <source>
        <dbReference type="Pfam" id="PF04480"/>
    </source>
</evidence>
<dbReference type="PANTHER" id="PTHR37317">
    <property type="entry name" value="BLR8090 PROTEIN"/>
    <property type="match status" value="1"/>
</dbReference>
<dbReference type="STRING" id="155865.SAMN05216515_10683"/>
<feature type="domain" description="DUF559" evidence="1">
    <location>
        <begin position="226"/>
        <end position="287"/>
    </location>
</feature>
<protein>
    <submittedName>
        <fullName evidence="3">Very-short-patch-repair endonuclease</fullName>
    </submittedName>
</protein>
<dbReference type="EMBL" id="FPBT01000005">
    <property type="protein sequence ID" value="SFU45015.1"/>
    <property type="molecule type" value="Genomic_DNA"/>
</dbReference>
<gene>
    <name evidence="3" type="ORF">SAMN05216508_10582</name>
</gene>
<dbReference type="OrthoDB" id="583824at2"/>
<sequence>MPSGKKRTHEEFLHLLYRRPYGEDIVILSDYKGEKRTIKCRCKKCGYTWDTTPKTLLSGSGCKACNNIVVVAGFNDLATVDPQLASEWDYEKNADLLPTTIGAGSRRKAHWICYKGHRWEAVVYDRHTKKTRCPYCAGKLPIIGETDLATLRPELMSEWNFDRNTEINPHELTEKSSQKVWWICEFGHEWQAPVYSRSNGIGCPFCAKELQTSFPEQALLFYINQCGYNADDQLQIGKYKVDIAIPALSTVIEYDGERWHRNKIEKDNEKDCFLRSRGYRVIRIREKGPCRTNNSINLFYEPKDGGNSQLDTVIKECLTILNPSTDIVVNTASDASNINKQFITKRKNNSFEKSNPELVKYWDYEQNSPILPDMINSGSRKEIAWKCPDCGFRFRRSVQAMVRYKTCPVCIGKSGLVQEGYNDLLSTSPELSNEWDYTKNDIGPAEIAFNDSTKKVWWRCHLGHSWSARVTDRFKGNGCPYCKNKRVLSGFNDLLSKSPQIAELWDYEKNDETPDKVLFSSKKDYYWLCRNGHSFVKSPYRLQAGEGCPYCASRRIMSNFNSLSAKNPELAKEWNYEKNLTLTPEMIMPNSMKKVWWKGLCGHEWEATVANRNSRGSGCPYCAGRKVLSGFNDLKTRRPDIAAEWNYEKNAPLLPTEVTSGSSKRVWWKCENGHEWEASIDKRCLGRGCPICRHKKV</sequence>
<feature type="domain" description="Treble clef zinc finger" evidence="2">
    <location>
        <begin position="358"/>
        <end position="412"/>
    </location>
</feature>
<dbReference type="GO" id="GO:0004519">
    <property type="term" value="F:endonuclease activity"/>
    <property type="evidence" value="ECO:0007669"/>
    <property type="project" value="UniProtKB-KW"/>
</dbReference>
<feature type="domain" description="Treble clef zinc finger" evidence="2">
    <location>
        <begin position="641"/>
        <end position="694"/>
    </location>
</feature>